<evidence type="ECO:0000313" key="2">
    <source>
        <dbReference type="Proteomes" id="UP001062846"/>
    </source>
</evidence>
<dbReference type="Proteomes" id="UP001062846">
    <property type="component" value="Chromosome 11"/>
</dbReference>
<accession>A0ACC0LRI7</accession>
<name>A0ACC0LRI7_RHOML</name>
<gene>
    <name evidence="1" type="ORF">RHMOL_Rhmol11G0097600</name>
</gene>
<protein>
    <submittedName>
        <fullName evidence="1">Uncharacterized protein</fullName>
    </submittedName>
</protein>
<sequence>MMNLQILMTQFQSQYSSITGPMYYNGIYHLFYQHNPYGPLWGNMTWAHSISYDLINWVHLDHALNPIDPFDINGCWSGSTTILPGGKPAILYTGKDTKNHEVQNLAVPKNLSDPLLIEWVKSAHNPIMTPVNGIDPFFYRDPTTAWQGSNKRWRVIVGSQIDGHGTAILYTSEDFVNWTRSESPLHSSNRTGMWECPDFYPVSVEGNGRGIETKYVLKASFNHQDHYVIGLYDPKTDIYVVDTDFMDSALQLRYDYGKFYASKTFLDSGKKRRVLWAWIEETDSKSDDIEKGWSGLQADVEVSFVLPKFEETEMMEQNLVDPQLLCSQNQASVEGLFGPFGLLVLASKDLTEQTAIFFRIFRSHSKYVVLMSSLRDEVEKTTYGAFIDVDPSSETVSLRSLTSALTKMSASGLRKPSGISAQSSRFRLFIFVVILTGGVKSLEALHTIDHSIVESFGGEGVACITARVYPKLATDKDAHLYAFNNGTQSVKISKLSAWSMKEAQFFQYRKEERHFSNYDK</sequence>
<comment type="caution">
    <text evidence="1">The sequence shown here is derived from an EMBL/GenBank/DDBJ whole genome shotgun (WGS) entry which is preliminary data.</text>
</comment>
<organism evidence="1 2">
    <name type="scientific">Rhododendron molle</name>
    <name type="common">Chinese azalea</name>
    <name type="synonym">Azalea mollis</name>
    <dbReference type="NCBI Taxonomy" id="49168"/>
    <lineage>
        <taxon>Eukaryota</taxon>
        <taxon>Viridiplantae</taxon>
        <taxon>Streptophyta</taxon>
        <taxon>Embryophyta</taxon>
        <taxon>Tracheophyta</taxon>
        <taxon>Spermatophyta</taxon>
        <taxon>Magnoliopsida</taxon>
        <taxon>eudicotyledons</taxon>
        <taxon>Gunneridae</taxon>
        <taxon>Pentapetalae</taxon>
        <taxon>asterids</taxon>
        <taxon>Ericales</taxon>
        <taxon>Ericaceae</taxon>
        <taxon>Ericoideae</taxon>
        <taxon>Rhodoreae</taxon>
        <taxon>Rhododendron</taxon>
    </lineage>
</organism>
<reference evidence="1" key="1">
    <citation type="submission" date="2022-02" db="EMBL/GenBank/DDBJ databases">
        <title>Plant Genome Project.</title>
        <authorList>
            <person name="Zhang R.-G."/>
        </authorList>
    </citation>
    <scope>NUCLEOTIDE SEQUENCE</scope>
    <source>
        <strain evidence="1">AT1</strain>
    </source>
</reference>
<proteinExistence type="predicted"/>
<evidence type="ECO:0000313" key="1">
    <source>
        <dbReference type="EMBL" id="KAI8530922.1"/>
    </source>
</evidence>
<dbReference type="EMBL" id="CM046398">
    <property type="protein sequence ID" value="KAI8530922.1"/>
    <property type="molecule type" value="Genomic_DNA"/>
</dbReference>
<keyword evidence="2" id="KW-1185">Reference proteome</keyword>